<dbReference type="InterPro" id="IPR011990">
    <property type="entry name" value="TPR-like_helical_dom_sf"/>
</dbReference>
<feature type="compositionally biased region" description="Low complexity" evidence="9">
    <location>
        <begin position="414"/>
        <end position="428"/>
    </location>
</feature>
<feature type="compositionally biased region" description="Polar residues" evidence="9">
    <location>
        <begin position="1136"/>
        <end position="1149"/>
    </location>
</feature>
<keyword evidence="2" id="KW-0677">Repeat</keyword>
<keyword evidence="3" id="KW-0498">Mitosis</keyword>
<dbReference type="SMART" id="SM00028">
    <property type="entry name" value="TPR"/>
    <property type="match status" value="8"/>
</dbReference>
<evidence type="ECO:0000313" key="12">
    <source>
        <dbReference type="Proteomes" id="UP000717515"/>
    </source>
</evidence>
<evidence type="ECO:0000259" key="10">
    <source>
        <dbReference type="PROSITE" id="PS50966"/>
    </source>
</evidence>
<dbReference type="Gene3D" id="1.25.40.10">
    <property type="entry name" value="Tetratricopeptide repeat domain"/>
    <property type="match status" value="1"/>
</dbReference>
<dbReference type="GO" id="GO:0051301">
    <property type="term" value="P:cell division"/>
    <property type="evidence" value="ECO:0007669"/>
    <property type="project" value="UniProtKB-KW"/>
</dbReference>
<feature type="compositionally biased region" description="Basic and acidic residues" evidence="9">
    <location>
        <begin position="1162"/>
        <end position="1174"/>
    </location>
</feature>
<evidence type="ECO:0000256" key="3">
    <source>
        <dbReference type="ARBA" id="ARBA00022776"/>
    </source>
</evidence>
<feature type="compositionally biased region" description="Low complexity" evidence="9">
    <location>
        <begin position="264"/>
        <end position="297"/>
    </location>
</feature>
<feature type="compositionally biased region" description="Gly residues" evidence="9">
    <location>
        <begin position="366"/>
        <end position="382"/>
    </location>
</feature>
<evidence type="ECO:0000256" key="6">
    <source>
        <dbReference type="ARBA" id="ARBA00023306"/>
    </source>
</evidence>
<keyword evidence="7" id="KW-0862">Zinc</keyword>
<dbReference type="PROSITE" id="PS50293">
    <property type="entry name" value="TPR_REGION"/>
    <property type="match status" value="1"/>
</dbReference>
<keyword evidence="1" id="KW-0132">Cell division</keyword>
<feature type="domain" description="SWIM-type" evidence="10">
    <location>
        <begin position="112"/>
        <end position="153"/>
    </location>
</feature>
<dbReference type="InterPro" id="IPR019734">
    <property type="entry name" value="TPR_rpt"/>
</dbReference>
<evidence type="ECO:0000256" key="7">
    <source>
        <dbReference type="PROSITE-ProRule" id="PRU00325"/>
    </source>
</evidence>
<dbReference type="Pfam" id="PF13424">
    <property type="entry name" value="TPR_12"/>
    <property type="match status" value="1"/>
</dbReference>
<evidence type="ECO:0000256" key="4">
    <source>
        <dbReference type="ARBA" id="ARBA00022786"/>
    </source>
</evidence>
<evidence type="ECO:0000256" key="1">
    <source>
        <dbReference type="ARBA" id="ARBA00022618"/>
    </source>
</evidence>
<protein>
    <recommendedName>
        <fullName evidence="10">SWIM-type domain-containing protein</fullName>
    </recommendedName>
</protein>
<dbReference type="Pfam" id="PF13374">
    <property type="entry name" value="TPR_10"/>
    <property type="match status" value="1"/>
</dbReference>
<keyword evidence="7" id="KW-0863">Zinc-finger</keyword>
<gene>
    <name evidence="11" type="ORF">KVV02_008783</name>
</gene>
<feature type="repeat" description="TPR" evidence="8">
    <location>
        <begin position="873"/>
        <end position="906"/>
    </location>
</feature>
<dbReference type="GO" id="GO:0008270">
    <property type="term" value="F:zinc ion binding"/>
    <property type="evidence" value="ECO:0007669"/>
    <property type="project" value="UniProtKB-KW"/>
</dbReference>
<keyword evidence="5 8" id="KW-0802">TPR repeat</keyword>
<dbReference type="PANTHER" id="PTHR12558:SF9">
    <property type="entry name" value="CELL DIVISION CYCLE PROTEIN 16 HOMOLOG"/>
    <property type="match status" value="1"/>
</dbReference>
<feature type="compositionally biased region" description="Acidic residues" evidence="9">
    <location>
        <begin position="1175"/>
        <end position="1191"/>
    </location>
</feature>
<dbReference type="Pfam" id="PF12895">
    <property type="entry name" value="ANAPC3"/>
    <property type="match status" value="1"/>
</dbReference>
<comment type="caution">
    <text evidence="11">The sequence shown here is derived from an EMBL/GenBank/DDBJ whole genome shotgun (WGS) entry which is preliminary data.</text>
</comment>
<dbReference type="PROSITE" id="PS50966">
    <property type="entry name" value="ZF_SWIM"/>
    <property type="match status" value="1"/>
</dbReference>
<proteinExistence type="predicted"/>
<keyword evidence="6" id="KW-0131">Cell cycle</keyword>
<evidence type="ECO:0000256" key="8">
    <source>
        <dbReference type="PROSITE-ProRule" id="PRU00339"/>
    </source>
</evidence>
<dbReference type="GO" id="GO:0045842">
    <property type="term" value="P:positive regulation of mitotic metaphase/anaphase transition"/>
    <property type="evidence" value="ECO:0007669"/>
    <property type="project" value="TreeGrafter"/>
</dbReference>
<name>A0A9P8D1B1_MORAP</name>
<dbReference type="Proteomes" id="UP000717515">
    <property type="component" value="Unassembled WGS sequence"/>
</dbReference>
<evidence type="ECO:0000313" key="11">
    <source>
        <dbReference type="EMBL" id="KAG9322840.1"/>
    </source>
</evidence>
<feature type="compositionally biased region" description="Polar residues" evidence="9">
    <location>
        <begin position="298"/>
        <end position="354"/>
    </location>
</feature>
<evidence type="ECO:0000256" key="9">
    <source>
        <dbReference type="SAM" id="MobiDB-lite"/>
    </source>
</evidence>
<feature type="compositionally biased region" description="Low complexity" evidence="9">
    <location>
        <begin position="456"/>
        <end position="469"/>
    </location>
</feature>
<dbReference type="GO" id="GO:0005737">
    <property type="term" value="C:cytoplasm"/>
    <property type="evidence" value="ECO:0007669"/>
    <property type="project" value="TreeGrafter"/>
</dbReference>
<dbReference type="SUPFAM" id="SSF48452">
    <property type="entry name" value="TPR-like"/>
    <property type="match status" value="2"/>
</dbReference>
<feature type="repeat" description="TPR" evidence="8">
    <location>
        <begin position="975"/>
        <end position="1008"/>
    </location>
</feature>
<feature type="compositionally biased region" description="Polar residues" evidence="9">
    <location>
        <begin position="445"/>
        <end position="455"/>
    </location>
</feature>
<evidence type="ECO:0000256" key="5">
    <source>
        <dbReference type="ARBA" id="ARBA00022803"/>
    </source>
</evidence>
<dbReference type="AlphaFoldDB" id="A0A9P8D1B1"/>
<keyword evidence="7" id="KW-0479">Metal-binding</keyword>
<dbReference type="GO" id="GO:0005680">
    <property type="term" value="C:anaphase-promoting complex"/>
    <property type="evidence" value="ECO:0007669"/>
    <property type="project" value="TreeGrafter"/>
</dbReference>
<feature type="region of interest" description="Disordered" evidence="9">
    <location>
        <begin position="1130"/>
        <end position="1191"/>
    </location>
</feature>
<dbReference type="PANTHER" id="PTHR12558">
    <property type="entry name" value="CELL DIVISION CYCLE 16,23,27"/>
    <property type="match status" value="1"/>
</dbReference>
<organism evidence="11 12">
    <name type="scientific">Mortierella alpina</name>
    <name type="common">Oleaginous fungus</name>
    <name type="synonym">Mortierella renispora</name>
    <dbReference type="NCBI Taxonomy" id="64518"/>
    <lineage>
        <taxon>Eukaryota</taxon>
        <taxon>Fungi</taxon>
        <taxon>Fungi incertae sedis</taxon>
        <taxon>Mucoromycota</taxon>
        <taxon>Mortierellomycotina</taxon>
        <taxon>Mortierellomycetes</taxon>
        <taxon>Mortierellales</taxon>
        <taxon>Mortierellaceae</taxon>
        <taxon>Mortierella</taxon>
    </lineage>
</organism>
<dbReference type="GO" id="GO:0031145">
    <property type="term" value="P:anaphase-promoting complex-dependent catabolic process"/>
    <property type="evidence" value="ECO:0007669"/>
    <property type="project" value="TreeGrafter"/>
</dbReference>
<accession>A0A9P8D1B1</accession>
<dbReference type="EMBL" id="JAIFTL010000127">
    <property type="protein sequence ID" value="KAG9322840.1"/>
    <property type="molecule type" value="Genomic_DNA"/>
</dbReference>
<dbReference type="InterPro" id="IPR007527">
    <property type="entry name" value="Znf_SWIM"/>
</dbReference>
<feature type="region of interest" description="Disordered" evidence="9">
    <location>
        <begin position="246"/>
        <end position="469"/>
    </location>
</feature>
<dbReference type="GO" id="GO:0016567">
    <property type="term" value="P:protein ubiquitination"/>
    <property type="evidence" value="ECO:0007669"/>
    <property type="project" value="TreeGrafter"/>
</dbReference>
<sequence length="1191" mass="132531">MPALRTCQIPRTSGWHNTPRRHFLGDEHHHRADAVIYTLAVMVVPHYQQMCTHSVVNVERPNPPQEREFQFTAVARQHISSRMAKGYTGDYITQTSETVLRVESFTDVRKAYDIETGYEGRKAYGFIRGCFCPYFIQHMSCCKHITLVQLEIEDLRFLPPDPEEPVHKLHPDIEGLTLQDDEDSVELSDSLPDKVRNIRWCCDRYAELEKIRDRIKPHPQAEHIHEALKRLETDFQQLLNLYESTFPRKSCHRDPTTPAGGQGSSSHQGDIQSSQGSQSSQQGVSQQSSQGRPRQSQNQASFQTPNNRAQRSTRSTTASGAANPASGPQTPGQVTWNSTTSHSPNTNFTTPTRSSRQHGHSNRSSLGGGGGSGGGGGAGEGSGSASSTNSTSRQLRGPPLPNPQVTLRRATGTSGSLQGSGSNNNSFSAQLASLSDLSPVGNGSGSRTPNALTRISQGAGAGSQSTAANQSMRVIPSPFANSPAGWLETSYVTSPIKGIGMMSTSKSVGSRSVSMAHGTESSSIFGGMSIPGSAGNGMLIGTVGGRMIGGGLGEHVGYDSSRNSLSAADFFAPVEVNRDRDTVDSMRAWRTDAMHQHMYKTAAYWGDKVLSITDDSNDVFWLSQVYYLMGEYGRAVNLLQRQNLLESSVACRFLAIQCMIRTEKWQEALEYLGEVNQFVTKEDASDVSASNADGGIKLEASMCYLRGIVFKNMNNIVRSKECFHEALQVDVKCYDALDSLVSNNMLTTKEERELIDGLEFNKQLFGQDAEFVKMLYISKLKKYDHIDEQDEIYSTLSAKFQTENADLLYARAEIYFTQCCFDKCLECTKRILQMDKFNLACIPMHLVSLYELDQKNELFFIAHELVNQHPKDAVAWFAVGVYYYLIGNLGEARRYFGKSSTIDRHYGPAWIGFGHSFALEGEHDQAISAYATSSKLFQGSHLGSLYLGMQHLQQNNVPLAQKYLMSCLSICDSDPLLLNEIGVMYFNLGQYDDAVRYLLKVVEKLERSQRKNIIWETTFLNLAHAYRRLKKYTEAETYFLKVDAITNSGPAKASALVGLGFIYQIMGQLSDAIESYHKVLAIRPSDQIASEMLQVVMEDKVRISEMEWMHEYLPEELRDDQEVERKIKALTERRTNTTSHVRQPSSTAMTAKRKASVGSGRHSGDIKGKMRKQEVDEEDMPESDEDDMEEC</sequence>
<reference evidence="11" key="1">
    <citation type="submission" date="2021-07" db="EMBL/GenBank/DDBJ databases">
        <title>Draft genome of Mortierella alpina, strain LL118, isolated from an aspen leaf litter sample.</title>
        <authorList>
            <person name="Yang S."/>
            <person name="Vinatzer B.A."/>
        </authorList>
    </citation>
    <scope>NUCLEOTIDE SEQUENCE</scope>
    <source>
        <strain evidence="11">LL118</strain>
    </source>
</reference>
<evidence type="ECO:0000256" key="2">
    <source>
        <dbReference type="ARBA" id="ARBA00022737"/>
    </source>
</evidence>
<feature type="repeat" description="TPR" evidence="8">
    <location>
        <begin position="1053"/>
        <end position="1086"/>
    </location>
</feature>
<feature type="compositionally biased region" description="Low complexity" evidence="9">
    <location>
        <begin position="383"/>
        <end position="393"/>
    </location>
</feature>
<keyword evidence="4" id="KW-0833">Ubl conjugation pathway</keyword>
<dbReference type="PROSITE" id="PS50005">
    <property type="entry name" value="TPR"/>
    <property type="match status" value="3"/>
</dbReference>